<organism evidence="1 2">
    <name type="scientific">Clavelina lepadiformis</name>
    <name type="common">Light-bulb sea squirt</name>
    <name type="synonym">Ascidia lepadiformis</name>
    <dbReference type="NCBI Taxonomy" id="159417"/>
    <lineage>
        <taxon>Eukaryota</taxon>
        <taxon>Metazoa</taxon>
        <taxon>Chordata</taxon>
        <taxon>Tunicata</taxon>
        <taxon>Ascidiacea</taxon>
        <taxon>Aplousobranchia</taxon>
        <taxon>Clavelinidae</taxon>
        <taxon>Clavelina</taxon>
    </lineage>
</organism>
<evidence type="ECO:0000313" key="1">
    <source>
        <dbReference type="EMBL" id="CAK8682471.1"/>
    </source>
</evidence>
<proteinExistence type="predicted"/>
<reference evidence="1 2" key="1">
    <citation type="submission" date="2024-02" db="EMBL/GenBank/DDBJ databases">
        <authorList>
            <person name="Daric V."/>
            <person name="Darras S."/>
        </authorList>
    </citation>
    <scope>NUCLEOTIDE SEQUENCE [LARGE SCALE GENOMIC DNA]</scope>
</reference>
<accession>A0ABP0FVB5</accession>
<dbReference type="Proteomes" id="UP001642483">
    <property type="component" value="Unassembled WGS sequence"/>
</dbReference>
<protein>
    <submittedName>
        <fullName evidence="1">Uncharacterized protein</fullName>
    </submittedName>
</protein>
<comment type="caution">
    <text evidence="1">The sequence shown here is derived from an EMBL/GenBank/DDBJ whole genome shotgun (WGS) entry which is preliminary data.</text>
</comment>
<dbReference type="EMBL" id="CAWYQH010000090">
    <property type="protein sequence ID" value="CAK8682471.1"/>
    <property type="molecule type" value="Genomic_DNA"/>
</dbReference>
<sequence>MHINYFIVFRVTDKTRENLPLACTKLQVPQTLNSNLNPRFPIYNSHHYYMGFLPIVYTRSLLHELQRQALIKVKTFVTKLTSASTLNDESSTTLARLLGANTFQGRKS</sequence>
<evidence type="ECO:0000313" key="2">
    <source>
        <dbReference type="Proteomes" id="UP001642483"/>
    </source>
</evidence>
<name>A0ABP0FVB5_CLALP</name>
<keyword evidence="2" id="KW-1185">Reference proteome</keyword>
<gene>
    <name evidence="1" type="ORF">CVLEPA_LOCUS13130</name>
</gene>